<dbReference type="AlphaFoldDB" id="A0A3P7LFX4"/>
<keyword evidence="2" id="KW-1185">Reference proteome</keyword>
<organism evidence="1 2">
    <name type="scientific">Dibothriocephalus latus</name>
    <name type="common">Fish tapeworm</name>
    <name type="synonym">Diphyllobothrium latum</name>
    <dbReference type="NCBI Taxonomy" id="60516"/>
    <lineage>
        <taxon>Eukaryota</taxon>
        <taxon>Metazoa</taxon>
        <taxon>Spiralia</taxon>
        <taxon>Lophotrochozoa</taxon>
        <taxon>Platyhelminthes</taxon>
        <taxon>Cestoda</taxon>
        <taxon>Eucestoda</taxon>
        <taxon>Diphyllobothriidea</taxon>
        <taxon>Diphyllobothriidae</taxon>
        <taxon>Dibothriocephalus</taxon>
    </lineage>
</organism>
<evidence type="ECO:0000313" key="2">
    <source>
        <dbReference type="Proteomes" id="UP000281553"/>
    </source>
</evidence>
<proteinExistence type="predicted"/>
<dbReference type="OrthoDB" id="6021021at2759"/>
<protein>
    <submittedName>
        <fullName evidence="1">Uncharacterized protein</fullName>
    </submittedName>
</protein>
<reference evidence="1 2" key="1">
    <citation type="submission" date="2018-11" db="EMBL/GenBank/DDBJ databases">
        <authorList>
            <consortium name="Pathogen Informatics"/>
        </authorList>
    </citation>
    <scope>NUCLEOTIDE SEQUENCE [LARGE SCALE GENOMIC DNA]</scope>
</reference>
<sequence>MEVFQELRTLEQPLQSLYTITEAVQQTVRQIERATYMSRSTDQGLITNWYKPPASEIHDLRESDHHFAQKPQDQSQQIFDENCVDQTEHIGMLQSVSRLGKAFTDRLKASFLFQFHSDGSSYGTQLNLINILLVRSTNNFQELLNELRINDLLSDVTMLDLRRKGQKCLDASYSLSDLLTNDSFPVQWNTVLQLRNSTAHQKSDNVISLLQTMLLSTDAHLKRLSLDFARLYKENQHLVKEMRTLIPYQISVEQRYR</sequence>
<accession>A0A3P7LFX4</accession>
<dbReference type="Proteomes" id="UP000281553">
    <property type="component" value="Unassembled WGS sequence"/>
</dbReference>
<name>A0A3P7LFX4_DIBLA</name>
<evidence type="ECO:0000313" key="1">
    <source>
        <dbReference type="EMBL" id="VDN09563.1"/>
    </source>
</evidence>
<dbReference type="EMBL" id="UYRU01047318">
    <property type="protein sequence ID" value="VDN09563.1"/>
    <property type="molecule type" value="Genomic_DNA"/>
</dbReference>
<gene>
    <name evidence="1" type="ORF">DILT_LOCUS5394</name>
</gene>